<evidence type="ECO:0000256" key="4">
    <source>
        <dbReference type="ARBA" id="ARBA00022679"/>
    </source>
</evidence>
<dbReference type="GO" id="GO:0016020">
    <property type="term" value="C:membrane"/>
    <property type="evidence" value="ECO:0007669"/>
    <property type="project" value="UniProtKB-SubCell"/>
</dbReference>
<reference evidence="11" key="1">
    <citation type="journal article" date="2014" name="Proc. Natl. Acad. Sci. U.S.A.">
        <title>Extensive sampling of basidiomycete genomes demonstrates inadequacy of the white-rot/brown-rot paradigm for wood decay fungi.</title>
        <authorList>
            <person name="Riley R."/>
            <person name="Salamov A.A."/>
            <person name="Brown D.W."/>
            <person name="Nagy L.G."/>
            <person name="Floudas D."/>
            <person name="Held B.W."/>
            <person name="Levasseur A."/>
            <person name="Lombard V."/>
            <person name="Morin E."/>
            <person name="Otillar R."/>
            <person name="Lindquist E.A."/>
            <person name="Sun H."/>
            <person name="LaButti K.M."/>
            <person name="Schmutz J."/>
            <person name="Jabbour D."/>
            <person name="Luo H."/>
            <person name="Baker S.E."/>
            <person name="Pisabarro A.G."/>
            <person name="Walton J.D."/>
            <person name="Blanchette R.A."/>
            <person name="Henrissat B."/>
            <person name="Martin F."/>
            <person name="Cullen D."/>
            <person name="Hibbett D.S."/>
            <person name="Grigoriev I.V."/>
        </authorList>
    </citation>
    <scope>NUCLEOTIDE SEQUENCE [LARGE SCALE GENOMIC DNA]</scope>
    <source>
        <strain evidence="11">FD-172 SS1</strain>
    </source>
</reference>
<feature type="transmembrane region" description="Helical" evidence="8">
    <location>
        <begin position="20"/>
        <end position="41"/>
    </location>
</feature>
<evidence type="ECO:0000259" key="9">
    <source>
        <dbReference type="Pfam" id="PF13813"/>
    </source>
</evidence>
<dbReference type="InParanoid" id="A0A067M6A0"/>
<dbReference type="InterPro" id="IPR044851">
    <property type="entry name" value="Wax_synthase"/>
</dbReference>
<keyword evidence="7 8" id="KW-0472">Membrane</keyword>
<keyword evidence="6 8" id="KW-1133">Transmembrane helix</keyword>
<feature type="transmembrane region" description="Helical" evidence="8">
    <location>
        <begin position="78"/>
        <end position="96"/>
    </location>
</feature>
<dbReference type="GO" id="GO:0006629">
    <property type="term" value="P:lipid metabolic process"/>
    <property type="evidence" value="ECO:0007669"/>
    <property type="project" value="InterPro"/>
</dbReference>
<proteinExistence type="inferred from homology"/>
<dbReference type="HOGENOM" id="CLU_034105_1_0_1"/>
<dbReference type="STRING" id="930990.A0A067M6A0"/>
<organism evidence="10 11">
    <name type="scientific">Botryobasidium botryosum (strain FD-172 SS1)</name>
    <dbReference type="NCBI Taxonomy" id="930990"/>
    <lineage>
        <taxon>Eukaryota</taxon>
        <taxon>Fungi</taxon>
        <taxon>Dikarya</taxon>
        <taxon>Basidiomycota</taxon>
        <taxon>Agaricomycotina</taxon>
        <taxon>Agaricomycetes</taxon>
        <taxon>Cantharellales</taxon>
        <taxon>Botryobasidiaceae</taxon>
        <taxon>Botryobasidium</taxon>
    </lineage>
</organism>
<dbReference type="InterPro" id="IPR032805">
    <property type="entry name" value="Wax_synthase_dom"/>
</dbReference>
<evidence type="ECO:0000256" key="8">
    <source>
        <dbReference type="SAM" id="Phobius"/>
    </source>
</evidence>
<protein>
    <recommendedName>
        <fullName evidence="9">Wax synthase domain-containing protein</fullName>
    </recommendedName>
</protein>
<feature type="transmembrane region" description="Helical" evidence="8">
    <location>
        <begin position="369"/>
        <end position="391"/>
    </location>
</feature>
<evidence type="ECO:0000256" key="5">
    <source>
        <dbReference type="ARBA" id="ARBA00022692"/>
    </source>
</evidence>
<dbReference type="OrthoDB" id="1077582at2759"/>
<evidence type="ECO:0000313" key="11">
    <source>
        <dbReference type="Proteomes" id="UP000027195"/>
    </source>
</evidence>
<dbReference type="Proteomes" id="UP000027195">
    <property type="component" value="Unassembled WGS sequence"/>
</dbReference>
<keyword evidence="5 8" id="KW-0812">Transmembrane</keyword>
<keyword evidence="4" id="KW-0808">Transferase</keyword>
<evidence type="ECO:0000256" key="3">
    <source>
        <dbReference type="ARBA" id="ARBA00007282"/>
    </source>
</evidence>
<comment type="similarity">
    <text evidence="3">Belongs to the wax synthase family.</text>
</comment>
<dbReference type="AlphaFoldDB" id="A0A067M6A0"/>
<dbReference type="PANTHER" id="PTHR31595">
    <property type="entry name" value="LONG-CHAIN-ALCOHOL O-FATTY-ACYLTRANSFERASE 3-RELATED"/>
    <property type="match status" value="1"/>
</dbReference>
<comment type="subcellular location">
    <subcellularLocation>
        <location evidence="1">Membrane</location>
        <topology evidence="1">Multi-pass membrane protein</topology>
    </subcellularLocation>
</comment>
<evidence type="ECO:0000313" key="10">
    <source>
        <dbReference type="EMBL" id="KDQ11094.1"/>
    </source>
</evidence>
<evidence type="ECO:0000256" key="6">
    <source>
        <dbReference type="ARBA" id="ARBA00022989"/>
    </source>
</evidence>
<comment type="pathway">
    <text evidence="2">Secondary metabolite biosynthesis.</text>
</comment>
<dbReference type="PANTHER" id="PTHR31595:SF57">
    <property type="entry name" value="OS04G0481900 PROTEIN"/>
    <property type="match status" value="1"/>
</dbReference>
<evidence type="ECO:0000256" key="7">
    <source>
        <dbReference type="ARBA" id="ARBA00023136"/>
    </source>
</evidence>
<gene>
    <name evidence="10" type="ORF">BOTBODRAFT_190046</name>
</gene>
<name>A0A067M6A0_BOTB1</name>
<dbReference type="EMBL" id="KL198061">
    <property type="protein sequence ID" value="KDQ11094.1"/>
    <property type="molecule type" value="Genomic_DNA"/>
</dbReference>
<evidence type="ECO:0000256" key="1">
    <source>
        <dbReference type="ARBA" id="ARBA00004141"/>
    </source>
</evidence>
<dbReference type="Pfam" id="PF13813">
    <property type="entry name" value="MBOAT_2"/>
    <property type="match status" value="1"/>
</dbReference>
<accession>A0A067M6A0</accession>
<evidence type="ECO:0000256" key="2">
    <source>
        <dbReference type="ARBA" id="ARBA00005179"/>
    </source>
</evidence>
<feature type="domain" description="Wax synthase" evidence="9">
    <location>
        <begin position="268"/>
        <end position="346"/>
    </location>
</feature>
<dbReference type="GO" id="GO:0008374">
    <property type="term" value="F:O-acyltransferase activity"/>
    <property type="evidence" value="ECO:0007669"/>
    <property type="project" value="InterPro"/>
</dbReference>
<keyword evidence="11" id="KW-1185">Reference proteome</keyword>
<feature type="transmembrane region" description="Helical" evidence="8">
    <location>
        <begin position="53"/>
        <end position="72"/>
    </location>
</feature>
<sequence length="425" mass="47008">MYAGALVTYFIPPPEERIPISWNNLAAPFVLPLVHYFFISYLTRRHGTYLLRLAYLPIGLGVVLRATFAYTFTDPNLFSYNCGRGLIGIALFARTIEFTLARDGRKKIGETTVGVTPGVQKFAHDTKAPWSLESVSRSLWRGLSDSFELLCNLRGIGWDFGTGAGIHIPKTSRDISSRPRFLAQTVISLALNFLAADLLDSALKLVPGLGTPEGTTIFFPSLPPVQRYAFSLTISLGTALYILTNFTWIYDLLTLVGVGLVGQSPTLWPPLFDSPLTSTSLHYFWSKGWHQLLRQTFFVCGGFPFQSVMGTPGLIFGTFLGSAILHEFGIWVGGHGTDMRAAAFFMLQPVGIGCERLWRRYTGRRTGGWLGMIWAYLWVLGIGQFCADAWISKGLGSGTTIPPALSLTQKYILPSVLPIVKDWTQ</sequence>
<feature type="transmembrane region" description="Helical" evidence="8">
    <location>
        <begin position="228"/>
        <end position="250"/>
    </location>
</feature>